<name>A0A9W6ESH6_9LACO</name>
<gene>
    <name evidence="2" type="ORF">WR164_04710</name>
</gene>
<protein>
    <recommendedName>
        <fullName evidence="1">DUF7671 domain-containing protein</fullName>
    </recommendedName>
</protein>
<proteinExistence type="predicted"/>
<evidence type="ECO:0000259" key="1">
    <source>
        <dbReference type="Pfam" id="PF24710"/>
    </source>
</evidence>
<accession>A0A9W6ESH6</accession>
<comment type="caution">
    <text evidence="2">The sequence shown here is derived from an EMBL/GenBank/DDBJ whole genome shotgun (WGS) entry which is preliminary data.</text>
</comment>
<dbReference type="RefSeq" id="WP_286135960.1">
    <property type="nucleotide sequence ID" value="NZ_BRPL01000002.1"/>
</dbReference>
<organism evidence="2 3">
    <name type="scientific">Philodulcilactobacillus myokoensis</name>
    <dbReference type="NCBI Taxonomy" id="2929573"/>
    <lineage>
        <taxon>Bacteria</taxon>
        <taxon>Bacillati</taxon>
        <taxon>Bacillota</taxon>
        <taxon>Bacilli</taxon>
        <taxon>Lactobacillales</taxon>
        <taxon>Lactobacillaceae</taxon>
        <taxon>Philodulcilactobacillus</taxon>
    </lineage>
</organism>
<keyword evidence="3" id="KW-1185">Reference proteome</keyword>
<dbReference type="Pfam" id="PF24710">
    <property type="entry name" value="DUF7671"/>
    <property type="match status" value="1"/>
</dbReference>
<reference evidence="2" key="1">
    <citation type="submission" date="2022-07" db="EMBL/GenBank/DDBJ databases">
        <authorList>
            <person name="Kouya T."/>
            <person name="Ishiyama Y."/>
        </authorList>
    </citation>
    <scope>NUCLEOTIDE SEQUENCE</scope>
    <source>
        <strain evidence="2">WR16-4</strain>
    </source>
</reference>
<evidence type="ECO:0000313" key="2">
    <source>
        <dbReference type="EMBL" id="GLB46492.1"/>
    </source>
</evidence>
<feature type="domain" description="DUF7671" evidence="1">
    <location>
        <begin position="2"/>
        <end position="92"/>
    </location>
</feature>
<reference evidence="2" key="2">
    <citation type="journal article" date="2023" name="PLoS ONE">
        <title>Philodulcilactobacillus myokoensis gen. nov., sp. nov., a fructophilic, acidophilic, and agar-phobic lactic acid bacterium isolated from fermented vegetable extracts.</title>
        <authorList>
            <person name="Kouya T."/>
            <person name="Ishiyama Y."/>
            <person name="Ohashi S."/>
            <person name="Kumakubo R."/>
            <person name="Yamazaki T."/>
            <person name="Otaki T."/>
        </authorList>
    </citation>
    <scope>NUCLEOTIDE SEQUENCE</scope>
    <source>
        <strain evidence="2">WR16-4</strain>
    </source>
</reference>
<dbReference type="Proteomes" id="UP001144204">
    <property type="component" value="Unassembled WGS sequence"/>
</dbReference>
<dbReference type="AlphaFoldDB" id="A0A9W6ESH6"/>
<dbReference type="EMBL" id="BRPL01000002">
    <property type="protein sequence ID" value="GLB46492.1"/>
    <property type="molecule type" value="Genomic_DNA"/>
</dbReference>
<sequence length="107" mass="12706">MKGKYKVNRYIGLPVETDRSGNYVIKKDQKGNFKFHQWRTGKHTKGHFKGVGQIFLTENNLMVAVIDYAPVRFNHRHEYTPLQRFTSAFLTQDQYDRTKKVLKSKRK</sequence>
<evidence type="ECO:0000313" key="3">
    <source>
        <dbReference type="Proteomes" id="UP001144204"/>
    </source>
</evidence>
<dbReference type="InterPro" id="IPR056088">
    <property type="entry name" value="DUF7671"/>
</dbReference>